<dbReference type="EMBL" id="BDIP01000880">
    <property type="protein sequence ID" value="GIQ82973.1"/>
    <property type="molecule type" value="Genomic_DNA"/>
</dbReference>
<keyword evidence="2" id="KW-1185">Reference proteome</keyword>
<reference evidence="1 2" key="1">
    <citation type="journal article" date="2018" name="PLoS ONE">
        <title>The draft genome of Kipferlia bialata reveals reductive genome evolution in fornicate parasites.</title>
        <authorList>
            <person name="Tanifuji G."/>
            <person name="Takabayashi S."/>
            <person name="Kume K."/>
            <person name="Takagi M."/>
            <person name="Nakayama T."/>
            <person name="Kamikawa R."/>
            <person name="Inagaki Y."/>
            <person name="Hashimoto T."/>
        </authorList>
    </citation>
    <scope>NUCLEOTIDE SEQUENCE [LARGE SCALE GENOMIC DNA]</scope>
    <source>
        <strain evidence="1">NY0173</strain>
    </source>
</reference>
<dbReference type="Proteomes" id="UP000265618">
    <property type="component" value="Unassembled WGS sequence"/>
</dbReference>
<accession>A0A9K3CVB6</accession>
<gene>
    <name evidence="1" type="ORF">KIPB_004208</name>
</gene>
<name>A0A9K3CVB6_9EUKA</name>
<organism evidence="1 2">
    <name type="scientific">Kipferlia bialata</name>
    <dbReference type="NCBI Taxonomy" id="797122"/>
    <lineage>
        <taxon>Eukaryota</taxon>
        <taxon>Metamonada</taxon>
        <taxon>Carpediemonas-like organisms</taxon>
        <taxon>Kipferlia</taxon>
    </lineage>
</organism>
<evidence type="ECO:0000313" key="2">
    <source>
        <dbReference type="Proteomes" id="UP000265618"/>
    </source>
</evidence>
<protein>
    <submittedName>
        <fullName evidence="1">Uncharacterized protein</fullName>
    </submittedName>
</protein>
<evidence type="ECO:0000313" key="1">
    <source>
        <dbReference type="EMBL" id="GIQ82973.1"/>
    </source>
</evidence>
<comment type="caution">
    <text evidence="1">The sequence shown here is derived from an EMBL/GenBank/DDBJ whole genome shotgun (WGS) entry which is preliminary data.</text>
</comment>
<sequence length="587" mass="66705">MEGGVSLRGLKYSLRWVLFTRYNPKARDKWDGVLGDVRSIPELVREVKEVAIRQFNKGQPLGDECIVVNQDGYPFSPAYFLYMYDCLLRGKSLVIRVKPHGKISRAEHKALMSAANKAMMCAPTQGDTLLDGDGGRESKVSGVSAEALRQYGLPSLLWEETYSSVTALLQRIEQETGMIWEQKLIGRYKVVSCMCHCVNVKYTQSKKGVVLGAFMSKPKDHVKHIDYIHREDCPSRTDYAGVVGRVYPVPVPDYLANGSYIDDEYGRFGKTVVYVGVVGPGRLMFYHCQPHTVSIVTYPVQSNQRDTWSHAETETVPVPDGWTPYEGQAVVAHGGMAYVVMKERYHVLGKPAPAGERGVTIPRIFTLCLATLEWGRLPECPYPYPRVLDGDCERVRLFILEGDLFQIEYNSRHRERVGMCHRYSQETQTWTDTHFPTTLYGWLPVVIDDTAYFMVGRNLYTYRTADGWQGREVDWEGHEVDPEQYSIVAVGRTLVMVYFKSDREKRREYEQLERGEEVSAPFSTPTVVYDTVSGSVTHGSVVPAFQCSPCTMPSYGGVHMVWGFPEGEVDGYSFHTIRFDQTRYEFQ</sequence>
<proteinExistence type="predicted"/>
<dbReference type="AlphaFoldDB" id="A0A9K3CVB6"/>